<evidence type="ECO:0000259" key="4">
    <source>
        <dbReference type="PROSITE" id="PS50111"/>
    </source>
</evidence>
<evidence type="ECO:0000256" key="3">
    <source>
        <dbReference type="SAM" id="Phobius"/>
    </source>
</evidence>
<evidence type="ECO:0000256" key="2">
    <source>
        <dbReference type="PROSITE-ProRule" id="PRU00284"/>
    </source>
</evidence>
<keyword evidence="3" id="KW-0812">Transmembrane</keyword>
<dbReference type="Pfam" id="PF00015">
    <property type="entry name" value="MCPsignal"/>
    <property type="match status" value="1"/>
</dbReference>
<protein>
    <submittedName>
        <fullName evidence="5">Methyl-accepting chemotaxis protein MCP signaling domain protein</fullName>
    </submittedName>
</protein>
<dbReference type="eggNOG" id="COG0840">
    <property type="taxonomic scope" value="Bacteria"/>
</dbReference>
<dbReference type="Proteomes" id="UP000006512">
    <property type="component" value="Unassembled WGS sequence"/>
</dbReference>
<keyword evidence="1 2" id="KW-0807">Transducer</keyword>
<sequence length="378" mass="39125">MRLSAQLSRIRVLLTVVVVGAGGLAVLAAFPLNVLMLVAALTVVALAVVGLVLTGRRLAAGVSEMDRDIDSLRNRAEVQAVRDEEAAQMAAALDDERRTSVQALATKLEQQVSGLFDALTRSSNAMTSSAEHMSQSAFSASESAGKVASVAIETSQNAQKVASTVMELSQTANEIANSPHESTQVSARASAEAEATSAMMTRLGRSADEITAVVDMITSIAQQTNLLALNATIEAARAGEHGAGFAVVASEVKTLSQQTEKATRDITAKVQQIQADANGARSAIAAIVTTIGELRAGADDIARSVAAQQMATSRIADTVENLAAGSQSVGDDIDSVRNVASETGQVASVVFEEAKSVSEVSASLRREIGTFLTSVRAA</sequence>
<dbReference type="InterPro" id="IPR004089">
    <property type="entry name" value="MCPsignal_dom"/>
</dbReference>
<keyword evidence="3" id="KW-1133">Transmembrane helix</keyword>
<evidence type="ECO:0000256" key="1">
    <source>
        <dbReference type="ARBA" id="ARBA00023224"/>
    </source>
</evidence>
<dbReference type="GO" id="GO:0016020">
    <property type="term" value="C:membrane"/>
    <property type="evidence" value="ECO:0007669"/>
    <property type="project" value="InterPro"/>
</dbReference>
<dbReference type="Gene3D" id="1.10.287.950">
    <property type="entry name" value="Methyl-accepting chemotaxis protein"/>
    <property type="match status" value="1"/>
</dbReference>
<dbReference type="PANTHER" id="PTHR32089:SF112">
    <property type="entry name" value="LYSOZYME-LIKE PROTEIN-RELATED"/>
    <property type="match status" value="1"/>
</dbReference>
<dbReference type="SUPFAM" id="SSF58104">
    <property type="entry name" value="Methyl-accepting chemotaxis protein (MCP) signaling domain"/>
    <property type="match status" value="1"/>
</dbReference>
<keyword evidence="6" id="KW-1185">Reference proteome</keyword>
<keyword evidence="3" id="KW-0472">Membrane</keyword>
<evidence type="ECO:0000313" key="5">
    <source>
        <dbReference type="EMBL" id="EGF90347.1"/>
    </source>
</evidence>
<reference evidence="6" key="1">
    <citation type="submission" date="2011-03" db="EMBL/GenBank/DDBJ databases">
        <title>Draft genome sequence of Brevundimonas diminuta.</title>
        <authorList>
            <person name="Brown P.J.B."/>
            <person name="Buechlein A."/>
            <person name="Hemmerich C."/>
            <person name="Brun Y.V."/>
        </authorList>
    </citation>
    <scope>NUCLEOTIDE SEQUENCE [LARGE SCALE GENOMIC DNA]</scope>
    <source>
        <strain evidence="6">C19</strain>
    </source>
</reference>
<accession>F4QQ60</accession>
<feature type="transmembrane region" description="Helical" evidence="3">
    <location>
        <begin position="36"/>
        <end position="55"/>
    </location>
</feature>
<dbReference type="HOGENOM" id="CLU_000445_107_27_5"/>
<name>F4QQ60_9CAUL</name>
<organism evidence="5 6">
    <name type="scientific">Asticcacaulis biprosthecium C19</name>
    <dbReference type="NCBI Taxonomy" id="715226"/>
    <lineage>
        <taxon>Bacteria</taxon>
        <taxon>Pseudomonadati</taxon>
        <taxon>Pseudomonadota</taxon>
        <taxon>Alphaproteobacteria</taxon>
        <taxon>Caulobacterales</taxon>
        <taxon>Caulobacteraceae</taxon>
        <taxon>Asticcacaulis</taxon>
    </lineage>
</organism>
<gene>
    <name evidence="5" type="ORF">ABI_33660</name>
</gene>
<feature type="domain" description="Methyl-accepting transducer" evidence="4">
    <location>
        <begin position="122"/>
        <end position="361"/>
    </location>
</feature>
<dbReference type="PROSITE" id="PS50111">
    <property type="entry name" value="CHEMOTAXIS_TRANSDUC_2"/>
    <property type="match status" value="1"/>
</dbReference>
<dbReference type="EMBL" id="GL883079">
    <property type="protein sequence ID" value="EGF90347.1"/>
    <property type="molecule type" value="Genomic_DNA"/>
</dbReference>
<dbReference type="RefSeq" id="WP_006274148.1">
    <property type="nucleotide sequence ID" value="NZ_GL883079.1"/>
</dbReference>
<dbReference type="GO" id="GO:0007165">
    <property type="term" value="P:signal transduction"/>
    <property type="evidence" value="ECO:0007669"/>
    <property type="project" value="UniProtKB-KW"/>
</dbReference>
<dbReference type="STRING" id="715226.ABI_33660"/>
<feature type="transmembrane region" description="Helical" evidence="3">
    <location>
        <begin position="12"/>
        <end position="30"/>
    </location>
</feature>
<proteinExistence type="predicted"/>
<dbReference type="AlphaFoldDB" id="F4QQ60"/>
<dbReference type="PANTHER" id="PTHR32089">
    <property type="entry name" value="METHYL-ACCEPTING CHEMOTAXIS PROTEIN MCPB"/>
    <property type="match status" value="1"/>
</dbReference>
<evidence type="ECO:0000313" key="6">
    <source>
        <dbReference type="Proteomes" id="UP000006512"/>
    </source>
</evidence>
<dbReference type="SMART" id="SM00283">
    <property type="entry name" value="MA"/>
    <property type="match status" value="1"/>
</dbReference>